<feature type="compositionally biased region" description="Basic and acidic residues" evidence="1">
    <location>
        <begin position="20"/>
        <end position="34"/>
    </location>
</feature>
<comment type="caution">
    <text evidence="2">The sequence shown here is derived from an EMBL/GenBank/DDBJ whole genome shotgun (WGS) entry which is preliminary data.</text>
</comment>
<evidence type="ECO:0000313" key="2">
    <source>
        <dbReference type="EMBL" id="MCI48120.1"/>
    </source>
</evidence>
<feature type="non-terminal residue" evidence="2">
    <location>
        <position position="104"/>
    </location>
</feature>
<accession>A0A392SJL9</accession>
<dbReference type="AlphaFoldDB" id="A0A392SJL9"/>
<feature type="region of interest" description="Disordered" evidence="1">
    <location>
        <begin position="1"/>
        <end position="104"/>
    </location>
</feature>
<feature type="non-terminal residue" evidence="2">
    <location>
        <position position="1"/>
    </location>
</feature>
<evidence type="ECO:0000313" key="3">
    <source>
        <dbReference type="Proteomes" id="UP000265520"/>
    </source>
</evidence>
<sequence length="104" mass="11688">HKTANPNDDPEKSTDEEDLQERSTKKKKDGEHIFSTHSSLPKDYSDVVSMQMNEKVGGSYSDKVTGRTAEWGDGSDEDKEDQGREEEAEGDNMKVEECLVGDYE</sequence>
<proteinExistence type="predicted"/>
<organism evidence="2 3">
    <name type="scientific">Trifolium medium</name>
    <dbReference type="NCBI Taxonomy" id="97028"/>
    <lineage>
        <taxon>Eukaryota</taxon>
        <taxon>Viridiplantae</taxon>
        <taxon>Streptophyta</taxon>
        <taxon>Embryophyta</taxon>
        <taxon>Tracheophyta</taxon>
        <taxon>Spermatophyta</taxon>
        <taxon>Magnoliopsida</taxon>
        <taxon>eudicotyledons</taxon>
        <taxon>Gunneridae</taxon>
        <taxon>Pentapetalae</taxon>
        <taxon>rosids</taxon>
        <taxon>fabids</taxon>
        <taxon>Fabales</taxon>
        <taxon>Fabaceae</taxon>
        <taxon>Papilionoideae</taxon>
        <taxon>50 kb inversion clade</taxon>
        <taxon>NPAAA clade</taxon>
        <taxon>Hologalegina</taxon>
        <taxon>IRL clade</taxon>
        <taxon>Trifolieae</taxon>
        <taxon>Trifolium</taxon>
    </lineage>
</organism>
<protein>
    <submittedName>
        <fullName evidence="2">Uncharacterized protein</fullName>
    </submittedName>
</protein>
<evidence type="ECO:0000256" key="1">
    <source>
        <dbReference type="SAM" id="MobiDB-lite"/>
    </source>
</evidence>
<dbReference type="EMBL" id="LXQA010381987">
    <property type="protein sequence ID" value="MCI48120.1"/>
    <property type="molecule type" value="Genomic_DNA"/>
</dbReference>
<keyword evidence="3" id="KW-1185">Reference proteome</keyword>
<dbReference type="Proteomes" id="UP000265520">
    <property type="component" value="Unassembled WGS sequence"/>
</dbReference>
<feature type="compositionally biased region" description="Acidic residues" evidence="1">
    <location>
        <begin position="73"/>
        <end position="90"/>
    </location>
</feature>
<reference evidence="2 3" key="1">
    <citation type="journal article" date="2018" name="Front. Plant Sci.">
        <title>Red Clover (Trifolium pratense) and Zigzag Clover (T. medium) - A Picture of Genomic Similarities and Differences.</title>
        <authorList>
            <person name="Dluhosova J."/>
            <person name="Istvanek J."/>
            <person name="Nedelnik J."/>
            <person name="Repkova J."/>
        </authorList>
    </citation>
    <scope>NUCLEOTIDE SEQUENCE [LARGE SCALE GENOMIC DNA]</scope>
    <source>
        <strain evidence="3">cv. 10/8</strain>
        <tissue evidence="2">Leaf</tissue>
    </source>
</reference>
<name>A0A392SJL9_9FABA</name>